<keyword evidence="3" id="KW-1133">Transmembrane helix</keyword>
<evidence type="ECO:0000313" key="5">
    <source>
        <dbReference type="EMBL" id="CAG8953470.1"/>
    </source>
</evidence>
<gene>
    <name evidence="5" type="ORF">HYFRA_00010220</name>
</gene>
<dbReference type="SUPFAM" id="SSF55856">
    <property type="entry name" value="Cytochrome b5-like heme/steroid binding domain"/>
    <property type="match status" value="1"/>
</dbReference>
<feature type="region of interest" description="Disordered" evidence="2">
    <location>
        <begin position="1"/>
        <end position="22"/>
    </location>
</feature>
<organism evidence="5 6">
    <name type="scientific">Hymenoscyphus fraxineus</name>
    <dbReference type="NCBI Taxonomy" id="746836"/>
    <lineage>
        <taxon>Eukaryota</taxon>
        <taxon>Fungi</taxon>
        <taxon>Dikarya</taxon>
        <taxon>Ascomycota</taxon>
        <taxon>Pezizomycotina</taxon>
        <taxon>Leotiomycetes</taxon>
        <taxon>Helotiales</taxon>
        <taxon>Helotiaceae</taxon>
        <taxon>Hymenoscyphus</taxon>
    </lineage>
</organism>
<protein>
    <recommendedName>
        <fullName evidence="4">Cytochrome b5 heme-binding domain-containing protein</fullName>
    </recommendedName>
</protein>
<proteinExistence type="inferred from homology"/>
<dbReference type="InterPro" id="IPR036400">
    <property type="entry name" value="Cyt_B5-like_heme/steroid_sf"/>
</dbReference>
<feature type="region of interest" description="Disordered" evidence="2">
    <location>
        <begin position="220"/>
        <end position="248"/>
    </location>
</feature>
<dbReference type="OrthoDB" id="10257697at2759"/>
<comment type="similarity">
    <text evidence="1">Belongs to the cytochrome b5 family. MAPR subfamily.</text>
</comment>
<dbReference type="Pfam" id="PF00173">
    <property type="entry name" value="Cyt-b5"/>
    <property type="match status" value="1"/>
</dbReference>
<dbReference type="GO" id="GO:0012505">
    <property type="term" value="C:endomembrane system"/>
    <property type="evidence" value="ECO:0007669"/>
    <property type="project" value="TreeGrafter"/>
</dbReference>
<keyword evidence="6" id="KW-1185">Reference proteome</keyword>
<evidence type="ECO:0000256" key="2">
    <source>
        <dbReference type="SAM" id="MobiDB-lite"/>
    </source>
</evidence>
<dbReference type="PANTHER" id="PTHR10281">
    <property type="entry name" value="MEMBRANE-ASSOCIATED PROGESTERONE RECEPTOR COMPONENT-RELATED"/>
    <property type="match status" value="1"/>
</dbReference>
<accession>A0A9N9KSP4</accession>
<evidence type="ECO:0000259" key="4">
    <source>
        <dbReference type="SMART" id="SM01117"/>
    </source>
</evidence>
<dbReference type="Gene3D" id="3.10.120.10">
    <property type="entry name" value="Cytochrome b5-like heme/steroid binding domain"/>
    <property type="match status" value="1"/>
</dbReference>
<feature type="domain" description="Cytochrome b5 heme-binding" evidence="4">
    <location>
        <begin position="87"/>
        <end position="165"/>
    </location>
</feature>
<comment type="caution">
    <text evidence="5">The sequence shown here is derived from an EMBL/GenBank/DDBJ whole genome shotgun (WGS) entry which is preliminary data.</text>
</comment>
<evidence type="ECO:0000313" key="6">
    <source>
        <dbReference type="Proteomes" id="UP000696280"/>
    </source>
</evidence>
<keyword evidence="3" id="KW-0472">Membrane</keyword>
<keyword evidence="3" id="KW-0812">Transmembrane</keyword>
<dbReference type="FunFam" id="3.10.120.10:FF:000018">
    <property type="entry name" value="Heme/steroid binding domain protein, putative"/>
    <property type="match status" value="1"/>
</dbReference>
<feature type="transmembrane region" description="Helical" evidence="3">
    <location>
        <begin position="39"/>
        <end position="58"/>
    </location>
</feature>
<dbReference type="InterPro" id="IPR001199">
    <property type="entry name" value="Cyt_B5-like_heme/steroid-bd"/>
</dbReference>
<reference evidence="5" key="1">
    <citation type="submission" date="2021-07" db="EMBL/GenBank/DDBJ databases">
        <authorList>
            <person name="Durling M."/>
        </authorList>
    </citation>
    <scope>NUCLEOTIDE SEQUENCE</scope>
</reference>
<sequence length="248" mass="27757">MANNSEVRQRKPASAESGAGKSVPQSVIKKEDSVSTLDIFRTLFFLVLASCALSYFVTRESFVWNVARPKWTRIEAIQAFLAGPKQYTDEDLKAYDGSNPDLPILLAINGTIYDVSEGRRFYGPEGSYKFFSGVDASRGFVTGCFDIDRTPDMRGVEMMYIPKDNPEIDSLYTSGELKNLKAQEKRKAKVEVEKALKHWVDFFGNSKKYTKIGTVKREEGWETKGPAPTLCKKAEEGRPTARARPAGK</sequence>
<evidence type="ECO:0000256" key="3">
    <source>
        <dbReference type="SAM" id="Phobius"/>
    </source>
</evidence>
<dbReference type="SMART" id="SM01117">
    <property type="entry name" value="Cyt-b5"/>
    <property type="match status" value="1"/>
</dbReference>
<dbReference type="Proteomes" id="UP000696280">
    <property type="component" value="Unassembled WGS sequence"/>
</dbReference>
<dbReference type="InterPro" id="IPR050577">
    <property type="entry name" value="MAPR/NEUFC/NENF-like"/>
</dbReference>
<dbReference type="GO" id="GO:0016020">
    <property type="term" value="C:membrane"/>
    <property type="evidence" value="ECO:0007669"/>
    <property type="project" value="TreeGrafter"/>
</dbReference>
<name>A0A9N9KSP4_9HELO</name>
<dbReference type="AlphaFoldDB" id="A0A9N9KSP4"/>
<evidence type="ECO:0000256" key="1">
    <source>
        <dbReference type="ARBA" id="ARBA00038357"/>
    </source>
</evidence>
<dbReference type="EMBL" id="CAJVRL010000050">
    <property type="protein sequence ID" value="CAG8953470.1"/>
    <property type="molecule type" value="Genomic_DNA"/>
</dbReference>
<dbReference type="PANTHER" id="PTHR10281:SF76">
    <property type="entry name" value="CALCUTTA CUP-RELATED"/>
    <property type="match status" value="1"/>
</dbReference>